<dbReference type="InterPro" id="IPR020897">
    <property type="entry name" value="Synapsin_pre-ATP-grasp_dom"/>
</dbReference>
<keyword evidence="2" id="KW-0597">Phosphoprotein</keyword>
<evidence type="ECO:0000313" key="9">
    <source>
        <dbReference type="EMBL" id="CAF0875990.1"/>
    </source>
</evidence>
<dbReference type="GO" id="GO:0007269">
    <property type="term" value="P:neurotransmitter secretion"/>
    <property type="evidence" value="ECO:0007669"/>
    <property type="project" value="InterPro"/>
</dbReference>
<dbReference type="Pfam" id="PF13193">
    <property type="entry name" value="AMP-binding_C"/>
    <property type="match status" value="1"/>
</dbReference>
<dbReference type="AlphaFoldDB" id="A0A813XTA2"/>
<dbReference type="InterPro" id="IPR016185">
    <property type="entry name" value="PreATP-grasp_dom_sf"/>
</dbReference>
<dbReference type="GO" id="GO:0005524">
    <property type="term" value="F:ATP binding"/>
    <property type="evidence" value="ECO:0007669"/>
    <property type="project" value="InterPro"/>
</dbReference>
<evidence type="ECO:0000259" key="8">
    <source>
        <dbReference type="Pfam" id="PF13193"/>
    </source>
</evidence>
<evidence type="ECO:0000259" key="7">
    <source>
        <dbReference type="Pfam" id="PF02750"/>
    </source>
</evidence>
<proteinExistence type="inferred from homology"/>
<dbReference type="Gene3D" id="3.30.470.20">
    <property type="entry name" value="ATP-grasp fold, B domain"/>
    <property type="match status" value="1"/>
</dbReference>
<gene>
    <name evidence="9" type="ORF">XAT740_LOCUS6741</name>
</gene>
<protein>
    <submittedName>
        <fullName evidence="9">Uncharacterized protein</fullName>
    </submittedName>
</protein>
<dbReference type="InterPro" id="IPR020845">
    <property type="entry name" value="AMP-binding_CS"/>
</dbReference>
<feature type="domain" description="AMP-dependent synthetase/ligase" evidence="5">
    <location>
        <begin position="459"/>
        <end position="851"/>
    </location>
</feature>
<feature type="domain" description="Synapsin ATP-binding" evidence="7">
    <location>
        <begin position="143"/>
        <end position="344"/>
    </location>
</feature>
<dbReference type="PANTHER" id="PTHR10841:SF17">
    <property type="entry name" value="SYNAPSIN"/>
    <property type="match status" value="1"/>
</dbReference>
<evidence type="ECO:0000259" key="5">
    <source>
        <dbReference type="Pfam" id="PF00501"/>
    </source>
</evidence>
<feature type="domain" description="AMP-binding enzyme C-terminal" evidence="8">
    <location>
        <begin position="902"/>
        <end position="979"/>
    </location>
</feature>
<evidence type="ECO:0000256" key="4">
    <source>
        <dbReference type="ARBA" id="ARBA00034103"/>
    </source>
</evidence>
<dbReference type="Gene3D" id="3.30.300.30">
    <property type="match status" value="1"/>
</dbReference>
<keyword evidence="10" id="KW-1185">Reference proteome</keyword>
<dbReference type="Proteomes" id="UP000663828">
    <property type="component" value="Unassembled WGS sequence"/>
</dbReference>
<dbReference type="InterPro" id="IPR025110">
    <property type="entry name" value="AMP-bd_C"/>
</dbReference>
<evidence type="ECO:0000256" key="2">
    <source>
        <dbReference type="ARBA" id="ARBA00022553"/>
    </source>
</evidence>
<evidence type="ECO:0000256" key="1">
    <source>
        <dbReference type="ARBA" id="ARBA00008243"/>
    </source>
</evidence>
<organism evidence="9 10">
    <name type="scientific">Adineta ricciae</name>
    <name type="common">Rotifer</name>
    <dbReference type="NCBI Taxonomy" id="249248"/>
    <lineage>
        <taxon>Eukaryota</taxon>
        <taxon>Metazoa</taxon>
        <taxon>Spiralia</taxon>
        <taxon>Gnathifera</taxon>
        <taxon>Rotifera</taxon>
        <taxon>Eurotatoria</taxon>
        <taxon>Bdelloidea</taxon>
        <taxon>Adinetida</taxon>
        <taxon>Adinetidae</taxon>
        <taxon>Adineta</taxon>
    </lineage>
</organism>
<dbReference type="Gene3D" id="2.30.38.10">
    <property type="entry name" value="Luciferase, Domain 3"/>
    <property type="match status" value="1"/>
</dbReference>
<dbReference type="FunFam" id="3.40.50.20:FF:000008">
    <property type="entry name" value="Synapsin III"/>
    <property type="match status" value="1"/>
</dbReference>
<dbReference type="SUPFAM" id="SSF52440">
    <property type="entry name" value="PreATP-grasp domain"/>
    <property type="match status" value="1"/>
</dbReference>
<dbReference type="GO" id="GO:0030672">
    <property type="term" value="C:synaptic vesicle membrane"/>
    <property type="evidence" value="ECO:0007669"/>
    <property type="project" value="TreeGrafter"/>
</dbReference>
<dbReference type="Gene3D" id="3.30.1490.20">
    <property type="entry name" value="ATP-grasp fold, A domain"/>
    <property type="match status" value="1"/>
</dbReference>
<dbReference type="InterPro" id="IPR013815">
    <property type="entry name" value="ATP_grasp_subdomain_1"/>
</dbReference>
<evidence type="ECO:0000259" key="6">
    <source>
        <dbReference type="Pfam" id="PF02078"/>
    </source>
</evidence>
<dbReference type="InterPro" id="IPR000873">
    <property type="entry name" value="AMP-dep_synth/lig_dom"/>
</dbReference>
<comment type="subcellular location">
    <subcellularLocation>
        <location evidence="4">Synapse</location>
    </subcellularLocation>
</comment>
<keyword evidence="3" id="KW-0770">Synapse</keyword>
<comment type="caution">
    <text evidence="9">The sequence shown here is derived from an EMBL/GenBank/DDBJ whole genome shotgun (WGS) entry which is preliminary data.</text>
</comment>
<dbReference type="InterPro" id="IPR045851">
    <property type="entry name" value="AMP-bd_C_sf"/>
</dbReference>
<feature type="domain" description="Synapsin pre-ATP-grasp" evidence="6">
    <location>
        <begin position="41"/>
        <end position="141"/>
    </location>
</feature>
<dbReference type="Pfam" id="PF02078">
    <property type="entry name" value="Synapsin"/>
    <property type="match status" value="1"/>
</dbReference>
<dbReference type="SUPFAM" id="SSF56801">
    <property type="entry name" value="Acetyl-CoA synthetase-like"/>
    <property type="match status" value="1"/>
</dbReference>
<reference evidence="9" key="1">
    <citation type="submission" date="2021-02" db="EMBL/GenBank/DDBJ databases">
        <authorList>
            <person name="Nowell W R."/>
        </authorList>
    </citation>
    <scope>NUCLEOTIDE SEQUENCE</scope>
</reference>
<dbReference type="Gene3D" id="3.40.50.20">
    <property type="match status" value="1"/>
</dbReference>
<dbReference type="PRINTS" id="PR01368">
    <property type="entry name" value="SYNAPSIN"/>
</dbReference>
<dbReference type="Pfam" id="PF00501">
    <property type="entry name" value="AMP-binding"/>
    <property type="match status" value="1"/>
</dbReference>
<evidence type="ECO:0000313" key="10">
    <source>
        <dbReference type="Proteomes" id="UP000663828"/>
    </source>
</evidence>
<dbReference type="EMBL" id="CAJNOR010000310">
    <property type="protein sequence ID" value="CAF0875990.1"/>
    <property type="molecule type" value="Genomic_DNA"/>
</dbReference>
<comment type="similarity">
    <text evidence="1">Belongs to the synapsin family.</text>
</comment>
<sequence>MMNYIKQRLSLGDLSDDCNSQINNTPKTSVLSISESKFPSAKKSKILFIIDEPYVDWKKYFKGRKIFADYDIRIEQATFKEINLSAYSNGGILINVTAYRKGIPIVRSFHPDFVLVRQYVKDVNVNWISIILGMQYGAVPSVNSMKALYNFQDKPWIYAELRQIQRRLGEEQFPLINQAYYPNYRKMFISPPHPSVIKIGQAHQGLGKILVKNTADYHKIMSIIEMSQCYSTIEPYISGRCDILLQKIGQHYKALRRRSLSNNWKANIGSCIIEEIPLTERYRLWLDEVSQLFGGLDLCAIELVQANDGREYIIQVNDCTMQLIGEDQETDHQRIADLILHKMEIFCRPNEQMTLLTRAPSLIQLPIFLSDYEQKHFSNEHVRWRSHRKHPVTMLSKSSRICRSYRVIPLSIINASSRASSTAVKVDNCPVKLTQSYYHHASSVPLLYHTVGQHLNILAEEYPNHRCYTFKGEGNKSYTYKSFLDEVDSLATRLIELGFEKNDRLAVWLPNTSENCALTYAASRVGVIKVNINPAYMGRELLYCLNKVACKGLVMRPNVKIIDCIKIINTLIPELSETKGEINSKSIPSLKHIILTPGDNGQTVTTPPGMHSYTDLIRKGANGKRDALQASQAHLDGDTPLSIFYTSGTTGQPKAATLTNFNMLNNNFHLCYTYPELMSRVCCPIPTFHIFGEIAGTLNINVPKYFTAFSSILPDTVETMRTVQDEKCTALIGAPIIFRDILAHPRRKEFDMSSLLFGILGAAPVNPALIEQLEREIPIKTISQGFGQTENAASMAMSVFAENDKQRRYSSVGKALPRLEMKIADANGKILPVGQEGEICARGFNIMRGYYNDDEKTRETITPTGWLRTGDLGVMDDQGYVYYRSRQKEMVIVGGINVYPVEVENFLLEHPSIAEAQVFGMPDKRYGEVLCAWVKPKAGMKIDNVEEVKNFLASKVAFFKVPKYVKIVESFAAFTTPTGKVQKFKLAEAMAKEAPVTA</sequence>
<dbReference type="Pfam" id="PF02750">
    <property type="entry name" value="Synapsin_C"/>
    <property type="match status" value="1"/>
</dbReference>
<dbReference type="PANTHER" id="PTHR10841">
    <property type="entry name" value="SYNAPSIN"/>
    <property type="match status" value="1"/>
</dbReference>
<accession>A0A813XTA2</accession>
<evidence type="ECO:0000256" key="3">
    <source>
        <dbReference type="ARBA" id="ARBA00023018"/>
    </source>
</evidence>
<dbReference type="Gene3D" id="3.40.50.980">
    <property type="match status" value="2"/>
</dbReference>
<dbReference type="InterPro" id="IPR020898">
    <property type="entry name" value="Synapsin_ATP-bd_dom"/>
</dbReference>
<dbReference type="PROSITE" id="PS00455">
    <property type="entry name" value="AMP_BINDING"/>
    <property type="match status" value="1"/>
</dbReference>
<dbReference type="InterPro" id="IPR001359">
    <property type="entry name" value="Synapsin"/>
</dbReference>
<dbReference type="SUPFAM" id="SSF56059">
    <property type="entry name" value="Glutathione synthetase ATP-binding domain-like"/>
    <property type="match status" value="1"/>
</dbReference>
<name>A0A813XTA2_ADIRI</name>
<dbReference type="FunFam" id="3.30.470.20:FF:000059">
    <property type="entry name" value="Synapsin-3"/>
    <property type="match status" value="1"/>
</dbReference>